<gene>
    <name evidence="11" type="primary">aroC</name>
    <name evidence="13" type="ORF">SACC_02180</name>
</gene>
<dbReference type="KEGG" id="scas:SACC_02180"/>
<dbReference type="PANTHER" id="PTHR21085">
    <property type="entry name" value="CHORISMATE SYNTHASE"/>
    <property type="match status" value="1"/>
</dbReference>
<feature type="binding site" evidence="11">
    <location>
        <position position="336"/>
    </location>
    <ligand>
        <name>FMN</name>
        <dbReference type="ChEBI" id="CHEBI:58210"/>
    </ligand>
</feature>
<evidence type="ECO:0000256" key="1">
    <source>
        <dbReference type="ARBA" id="ARBA00005044"/>
    </source>
</evidence>
<feature type="binding site" evidence="11">
    <location>
        <begin position="134"/>
        <end position="136"/>
    </location>
    <ligand>
        <name>FMN</name>
        <dbReference type="ChEBI" id="CHEBI:58210"/>
    </ligand>
</feature>
<dbReference type="SUPFAM" id="SSF103263">
    <property type="entry name" value="Chorismate synthase, AroC"/>
    <property type="match status" value="1"/>
</dbReference>
<feature type="binding site" evidence="11">
    <location>
        <begin position="309"/>
        <end position="313"/>
    </location>
    <ligand>
        <name>FMN</name>
        <dbReference type="ChEBI" id="CHEBI:58210"/>
    </ligand>
</feature>
<dbReference type="Pfam" id="PF01264">
    <property type="entry name" value="Chorismate_synt"/>
    <property type="match status" value="1"/>
</dbReference>
<dbReference type="InterPro" id="IPR020541">
    <property type="entry name" value="Chorismate_synthase_CS"/>
</dbReference>
<dbReference type="EMBL" id="AP025226">
    <property type="protein sequence ID" value="BDB97201.1"/>
    <property type="molecule type" value="Genomic_DNA"/>
</dbReference>
<evidence type="ECO:0000313" key="13">
    <source>
        <dbReference type="EMBL" id="BDB97201.1"/>
    </source>
</evidence>
<dbReference type="InterPro" id="IPR035904">
    <property type="entry name" value="Chorismate_synth_AroC_sf"/>
</dbReference>
<dbReference type="GO" id="GO:0009073">
    <property type="term" value="P:aromatic amino acid family biosynthetic process"/>
    <property type="evidence" value="ECO:0007669"/>
    <property type="project" value="UniProtKB-KW"/>
</dbReference>
<comment type="catalytic activity">
    <reaction evidence="11 12">
        <text>5-O-(1-carboxyvinyl)-3-phosphoshikimate = chorismate + phosphate</text>
        <dbReference type="Rhea" id="RHEA:21020"/>
        <dbReference type="ChEBI" id="CHEBI:29748"/>
        <dbReference type="ChEBI" id="CHEBI:43474"/>
        <dbReference type="ChEBI" id="CHEBI:57701"/>
        <dbReference type="EC" id="4.2.3.5"/>
    </reaction>
</comment>
<sequence length="398" mass="43766">MKKLLSIFMPGNSFGKLFKITTFGESHGPAVGVVIDGVPAGLPLSVEDISFELSFRKPGRLYVSGRREKDEPEILSGIFNGRTTGAPITVIVRNTDVMSSLYEEVRYKPRPGHADLPYIMKYGYENWDYRGGGRASARETVGRVVAGAVAKKLLMLTDTWIAAHLRSLGPEELTEEVSFEEVLCSKYSPVRASKKSIEEKFEALVKSALQEGDSYGGIVEAIVKNPPIGLGDPVFDKIKADLAKAIMSIPAVVGFEYGLGFKMSKMRGSEANDEIIKKDGKLGWRYNYAGGILGGLTNGENIIIRCAFKPTSSIRKPQKTIDLRNLQETTISVIGRHDPAVAIRGVAVVEAMVALTLVDHAMRSDIIPKVKLKEDDVNLIQERWKRYVNACKPMEGSR</sequence>
<keyword evidence="14" id="KW-1185">Reference proteome</keyword>
<dbReference type="PIRSF" id="PIRSF001456">
    <property type="entry name" value="Chorismate_synth"/>
    <property type="match status" value="1"/>
</dbReference>
<name>A0AAQ4CN20_9CREN</name>
<accession>A0AAQ4CN20</accession>
<dbReference type="CDD" id="cd07304">
    <property type="entry name" value="Chorismate_synthase"/>
    <property type="match status" value="1"/>
</dbReference>
<dbReference type="PROSITE" id="PS00787">
    <property type="entry name" value="CHORISMATE_SYNTHASE_1"/>
    <property type="match status" value="1"/>
</dbReference>
<proteinExistence type="inferred from homology"/>
<dbReference type="InterPro" id="IPR000453">
    <property type="entry name" value="Chorismate_synth"/>
</dbReference>
<evidence type="ECO:0000256" key="2">
    <source>
        <dbReference type="ARBA" id="ARBA00008014"/>
    </source>
</evidence>
<feature type="binding site" evidence="11">
    <location>
        <position position="56"/>
    </location>
    <ligand>
        <name>NADP(+)</name>
        <dbReference type="ChEBI" id="CHEBI:58349"/>
    </ligand>
</feature>
<dbReference type="GO" id="GO:0009423">
    <property type="term" value="P:chorismate biosynthetic process"/>
    <property type="evidence" value="ECO:0007669"/>
    <property type="project" value="UniProtKB-UniRule"/>
</dbReference>
<organism evidence="13 14">
    <name type="scientific">Saccharolobus caldissimus</name>
    <dbReference type="NCBI Taxonomy" id="1702097"/>
    <lineage>
        <taxon>Archaea</taxon>
        <taxon>Thermoproteota</taxon>
        <taxon>Thermoprotei</taxon>
        <taxon>Sulfolobales</taxon>
        <taxon>Sulfolobaceae</taxon>
        <taxon>Saccharolobus</taxon>
    </lineage>
</organism>
<evidence type="ECO:0000256" key="12">
    <source>
        <dbReference type="RuleBase" id="RU000605"/>
    </source>
</evidence>
<dbReference type="PROSITE" id="PS00788">
    <property type="entry name" value="CHORISMATE_SYNTHASE_2"/>
    <property type="match status" value="1"/>
</dbReference>
<comment type="similarity">
    <text evidence="2 11 12">Belongs to the chorismate synthase family.</text>
</comment>
<dbReference type="EC" id="4.2.3.5" evidence="3 11"/>
<dbReference type="Gene3D" id="3.60.150.10">
    <property type="entry name" value="Chorismate synthase AroC"/>
    <property type="match status" value="1"/>
</dbReference>
<evidence type="ECO:0000256" key="9">
    <source>
        <dbReference type="ARBA" id="ARBA00023141"/>
    </source>
</evidence>
<evidence type="ECO:0000256" key="7">
    <source>
        <dbReference type="ARBA" id="ARBA00022827"/>
    </source>
</evidence>
<keyword evidence="10 11" id="KW-0456">Lyase</keyword>
<dbReference type="PROSITE" id="PS00789">
    <property type="entry name" value="CHORISMATE_SYNTHASE_3"/>
    <property type="match status" value="1"/>
</dbReference>
<keyword evidence="5 11" id="KW-0285">Flavoprotein</keyword>
<dbReference type="PANTHER" id="PTHR21085:SF0">
    <property type="entry name" value="CHORISMATE SYNTHASE"/>
    <property type="match status" value="1"/>
</dbReference>
<comment type="function">
    <text evidence="11">Catalyzes the anti-1,4-elimination of the C-3 phosphate and the C-6 proR hydrogen from 5-enolpyruvylshikimate-3-phosphate (EPSP) to yield chorismate, which is the branch point compound that serves as the starting substrate for the three terminal pathways of aromatic amino acid biosynthesis. This reaction introduces a second double bond into the aromatic ring system.</text>
</comment>
<protein>
    <recommendedName>
        <fullName evidence="3 11">Chorismate synthase</fullName>
        <shortName evidence="11">CS</shortName>
        <ecNumber evidence="3 11">4.2.3.5</ecNumber>
    </recommendedName>
    <alternativeName>
        <fullName evidence="11">5-enolpyruvylshikimate-3-phosphate phospholyase</fullName>
    </alternativeName>
</protein>
<dbReference type="GO" id="GO:0004107">
    <property type="term" value="F:chorismate synthase activity"/>
    <property type="evidence" value="ECO:0007669"/>
    <property type="project" value="UniProtKB-UniRule"/>
</dbReference>
<evidence type="ECO:0000256" key="5">
    <source>
        <dbReference type="ARBA" id="ARBA00022630"/>
    </source>
</evidence>
<evidence type="ECO:0000256" key="4">
    <source>
        <dbReference type="ARBA" id="ARBA00022605"/>
    </source>
</evidence>
<comment type="cofactor">
    <cofactor evidence="11 12">
        <name>FMNH2</name>
        <dbReference type="ChEBI" id="CHEBI:57618"/>
    </cofactor>
    <text evidence="11 12">Reduced FMN (FMNH(2)).</text>
</comment>
<evidence type="ECO:0000256" key="8">
    <source>
        <dbReference type="ARBA" id="ARBA00022857"/>
    </source>
</evidence>
<dbReference type="AlphaFoldDB" id="A0AAQ4CN20"/>
<dbReference type="FunFam" id="3.60.150.10:FF:000002">
    <property type="entry name" value="Chorismate synthase"/>
    <property type="match status" value="1"/>
</dbReference>
<dbReference type="GO" id="GO:0010181">
    <property type="term" value="F:FMN binding"/>
    <property type="evidence" value="ECO:0007669"/>
    <property type="project" value="TreeGrafter"/>
</dbReference>
<dbReference type="NCBIfam" id="NF003793">
    <property type="entry name" value="PRK05382.1"/>
    <property type="match status" value="1"/>
</dbReference>
<comment type="caution">
    <text evidence="11">Lacks conserved residue(s) required for the propagation of feature annotation.</text>
</comment>
<evidence type="ECO:0000256" key="3">
    <source>
        <dbReference type="ARBA" id="ARBA00013036"/>
    </source>
</evidence>
<evidence type="ECO:0000256" key="6">
    <source>
        <dbReference type="ARBA" id="ARBA00022643"/>
    </source>
</evidence>
<comment type="pathway">
    <text evidence="1 11 12">Metabolic intermediate biosynthesis; chorismate biosynthesis; chorismate from D-erythrose 4-phosphate and phosphoenolpyruvate: step 7/7.</text>
</comment>
<keyword evidence="7 11" id="KW-0274">FAD</keyword>
<dbReference type="NCBIfam" id="TIGR00033">
    <property type="entry name" value="aroC"/>
    <property type="match status" value="1"/>
</dbReference>
<evidence type="ECO:0000256" key="11">
    <source>
        <dbReference type="HAMAP-Rule" id="MF_00300"/>
    </source>
</evidence>
<reference evidence="13 14" key="1">
    <citation type="journal article" date="2022" name="Microbiol. Resour. Announc.">
        <title>Complete Genome Sequence of the Hyperthermophilic and Acidophilic Archaeon Saccharolobus caldissimus Strain HS-3T.</title>
        <authorList>
            <person name="Sakai H.D."/>
            <person name="Kurosawa N."/>
        </authorList>
    </citation>
    <scope>NUCLEOTIDE SEQUENCE [LARGE SCALE GENOMIC DNA]</scope>
    <source>
        <strain evidence="13 14">JCM32116</strain>
    </source>
</reference>
<dbReference type="GO" id="GO:0005829">
    <property type="term" value="C:cytosol"/>
    <property type="evidence" value="ECO:0007669"/>
    <property type="project" value="TreeGrafter"/>
</dbReference>
<feature type="binding site" evidence="11">
    <location>
        <position position="294"/>
    </location>
    <ligand>
        <name>FMN</name>
        <dbReference type="ChEBI" id="CHEBI:58210"/>
    </ligand>
</feature>
<evidence type="ECO:0000256" key="10">
    <source>
        <dbReference type="ARBA" id="ARBA00023239"/>
    </source>
</evidence>
<keyword evidence="8 11" id="KW-0521">NADP</keyword>
<dbReference type="GO" id="GO:0008652">
    <property type="term" value="P:amino acid biosynthetic process"/>
    <property type="evidence" value="ECO:0007669"/>
    <property type="project" value="UniProtKB-KW"/>
</dbReference>
<keyword evidence="4 11" id="KW-0028">Amino-acid biosynthesis</keyword>
<keyword evidence="6 11" id="KW-0288">FMN</keyword>
<evidence type="ECO:0000313" key="14">
    <source>
        <dbReference type="Proteomes" id="UP001319921"/>
    </source>
</evidence>
<keyword evidence="9 11" id="KW-0057">Aromatic amino acid biosynthesis</keyword>
<dbReference type="Proteomes" id="UP001319921">
    <property type="component" value="Chromosome"/>
</dbReference>
<dbReference type="HAMAP" id="MF_00300">
    <property type="entry name" value="Chorismate_synth"/>
    <property type="match status" value="1"/>
</dbReference>